<keyword evidence="1" id="KW-1133">Transmembrane helix</keyword>
<sequence length="100" mass="10856">MLGKAMPDTIYPPPQDYITRGEFGALDSHVRDLQADMVLVKASQSGTQTDIKSIDKRLDDIALKLKELIGWRSFLLTGGIGVGWGFAQSIMHLLGLGTAP</sequence>
<proteinExistence type="predicted"/>
<feature type="transmembrane region" description="Helical" evidence="1">
    <location>
        <begin position="74"/>
        <end position="94"/>
    </location>
</feature>
<accession>A0A149URT0</accession>
<reference evidence="2 3" key="1">
    <citation type="submission" date="2015-06" db="EMBL/GenBank/DDBJ databases">
        <title>Improved classification and identification of acetic acid bacteria using matrix-assisted laser desorption/ionization time-of-flight mass spectrometry; Gluconobacter nephelii and Gluconobacter uchimurae are later heterotypic synonyms of Gluconobacter japonicus and Gluconobacter oxydans, respectively.</title>
        <authorList>
            <person name="Li L."/>
            <person name="Cleenwerck I."/>
            <person name="De Vuyst L."/>
            <person name="Vandamme P."/>
        </authorList>
    </citation>
    <scope>NUCLEOTIDE SEQUENCE [LARGE SCALE GENOMIC DNA]</scope>
    <source>
        <strain evidence="2 3">LMG 1699</strain>
    </source>
</reference>
<dbReference type="AlphaFoldDB" id="A0A149URT0"/>
<organism evidence="2 3">
    <name type="scientific">Acetobacter malorum</name>
    <dbReference type="NCBI Taxonomy" id="178901"/>
    <lineage>
        <taxon>Bacteria</taxon>
        <taxon>Pseudomonadati</taxon>
        <taxon>Pseudomonadota</taxon>
        <taxon>Alphaproteobacteria</taxon>
        <taxon>Acetobacterales</taxon>
        <taxon>Acetobacteraceae</taxon>
        <taxon>Acetobacter</taxon>
    </lineage>
</organism>
<evidence type="ECO:0000256" key="1">
    <source>
        <dbReference type="SAM" id="Phobius"/>
    </source>
</evidence>
<keyword evidence="1" id="KW-0812">Transmembrane</keyword>
<evidence type="ECO:0000313" key="3">
    <source>
        <dbReference type="Proteomes" id="UP000075377"/>
    </source>
</evidence>
<keyword evidence="1" id="KW-0472">Membrane</keyword>
<evidence type="ECO:0000313" key="2">
    <source>
        <dbReference type="EMBL" id="KXV70595.1"/>
    </source>
</evidence>
<dbReference type="PATRIC" id="fig|178901.14.peg.1431"/>
<comment type="caution">
    <text evidence="2">The sequence shown here is derived from an EMBL/GenBank/DDBJ whole genome shotgun (WGS) entry which is preliminary data.</text>
</comment>
<dbReference type="Proteomes" id="UP000075377">
    <property type="component" value="Unassembled WGS sequence"/>
</dbReference>
<gene>
    <name evidence="2" type="ORF">AD951_02575</name>
</gene>
<dbReference type="EMBL" id="LHZX01000218">
    <property type="protein sequence ID" value="KXV70595.1"/>
    <property type="molecule type" value="Genomic_DNA"/>
</dbReference>
<protein>
    <submittedName>
        <fullName evidence="2">Uncharacterized protein</fullName>
    </submittedName>
</protein>
<name>A0A149URT0_9PROT</name>